<dbReference type="SUPFAM" id="SSF82784">
    <property type="entry name" value="OsmC-like"/>
    <property type="match status" value="1"/>
</dbReference>
<dbReference type="EMBL" id="PPCN01000003">
    <property type="protein sequence ID" value="POF32416.1"/>
    <property type="molecule type" value="Genomic_DNA"/>
</dbReference>
<dbReference type="InterPro" id="IPR003718">
    <property type="entry name" value="OsmC/Ohr_fam"/>
</dbReference>
<accession>A0A2S3UXK0</accession>
<dbReference type="PANTHER" id="PTHR35368">
    <property type="entry name" value="HYDROPEROXIDE REDUCTASE"/>
    <property type="match status" value="1"/>
</dbReference>
<dbReference type="Pfam" id="PF02566">
    <property type="entry name" value="OsmC"/>
    <property type="match status" value="1"/>
</dbReference>
<evidence type="ECO:0000313" key="1">
    <source>
        <dbReference type="EMBL" id="POF32416.1"/>
    </source>
</evidence>
<keyword evidence="2" id="KW-1185">Reference proteome</keyword>
<evidence type="ECO:0000313" key="2">
    <source>
        <dbReference type="Proteomes" id="UP000236959"/>
    </source>
</evidence>
<dbReference type="OrthoDB" id="8114755at2"/>
<gene>
    <name evidence="1" type="ORF">CLV41_103339</name>
</gene>
<protein>
    <submittedName>
        <fullName evidence="1">OsmC-like protein</fullName>
    </submittedName>
</protein>
<dbReference type="RefSeq" id="WP_103222330.1">
    <property type="nucleotide sequence ID" value="NZ_PPCN01000003.1"/>
</dbReference>
<dbReference type="InterPro" id="IPR052924">
    <property type="entry name" value="OsmC/Ohr_hydroprdx_reductase"/>
</dbReference>
<reference evidence="1 2" key="1">
    <citation type="submission" date="2018-01" db="EMBL/GenBank/DDBJ databases">
        <title>Genomic Encyclopedia of Archaeal and Bacterial Type Strains, Phase II (KMG-II): from individual species to whole genera.</title>
        <authorList>
            <person name="Goeker M."/>
        </authorList>
    </citation>
    <scope>NUCLEOTIDE SEQUENCE [LARGE SCALE GENOMIC DNA]</scope>
    <source>
        <strain evidence="1 2">DSM 17023</strain>
    </source>
</reference>
<dbReference type="Gene3D" id="3.30.300.20">
    <property type="match status" value="1"/>
</dbReference>
<name>A0A2S3UXK0_9HYPH</name>
<dbReference type="InterPro" id="IPR015946">
    <property type="entry name" value="KH_dom-like_a/b"/>
</dbReference>
<dbReference type="PANTHER" id="PTHR35368:SF1">
    <property type="entry name" value="HYDROPEROXIDE REDUCTASE"/>
    <property type="match status" value="1"/>
</dbReference>
<sequence>MTFATEATIETHREKDARIRKAQNKVIARMRADPEKARSTIATTGRIDAGLACSVRQGKFETRMDFGPGMGGESTGPSPGFFARAAISGCVAMGIKMLAAREGLVFDALEVTVETDFDDAALFELGSSSAAPLETRIGIVIDTQVPEEEVQNLVKRVLKIDPWFLALRDPQHVVSKVSVRPDSAGT</sequence>
<dbReference type="AlphaFoldDB" id="A0A2S3UXK0"/>
<dbReference type="InterPro" id="IPR036102">
    <property type="entry name" value="OsmC/Ohrsf"/>
</dbReference>
<organism evidence="1 2">
    <name type="scientific">Roseibium marinum</name>
    <dbReference type="NCBI Taxonomy" id="281252"/>
    <lineage>
        <taxon>Bacteria</taxon>
        <taxon>Pseudomonadati</taxon>
        <taxon>Pseudomonadota</taxon>
        <taxon>Alphaproteobacteria</taxon>
        <taxon>Hyphomicrobiales</taxon>
        <taxon>Stappiaceae</taxon>
        <taxon>Roseibium</taxon>
    </lineage>
</organism>
<comment type="caution">
    <text evidence="1">The sequence shown here is derived from an EMBL/GenBank/DDBJ whole genome shotgun (WGS) entry which is preliminary data.</text>
</comment>
<dbReference type="Proteomes" id="UP000236959">
    <property type="component" value="Unassembled WGS sequence"/>
</dbReference>
<proteinExistence type="predicted"/>